<feature type="transmembrane region" description="Helical" evidence="8">
    <location>
        <begin position="178"/>
        <end position="201"/>
    </location>
</feature>
<dbReference type="PROSITE" id="PS00221">
    <property type="entry name" value="MIP"/>
    <property type="match status" value="1"/>
</dbReference>
<proteinExistence type="inferred from homology"/>
<dbReference type="eggNOG" id="KOG0223">
    <property type="taxonomic scope" value="Eukaryota"/>
</dbReference>
<comment type="caution">
    <text evidence="9">The sequence shown here is derived from an EMBL/GenBank/DDBJ whole genome shotgun (WGS) entry which is preliminary data.</text>
</comment>
<sequence length="330" mass="34899">MALLWRTPRYLLGCCIASEIYVRRIVTMNTRPHPDILAFDFLIVSNAQPGRQRRESELSFVYFQHAIKAEASSVSESRRFSFSKQSPPPQSSISSESKQYISKRNIMISPETVCEFIGTASLVFTIQSASSELAPIAIGFVLVALVFAGGPVSGAHYNPAVSLAAFMRGAMTLSDLGSYWISQVVGGATGAILGGIVSGSYSTVASGDEVTPFQAQLAEVCLTFVLCYTVLNVATVPKVENNHYYGLSIGLVVLSGAISVGPISGGAFNPAVALGLSIASRFEGLYYALCVSVSNLIGGAVSAVCFKIVSKNILSEPETVVLGESAPLNT</sequence>
<dbReference type="OrthoDB" id="196518at2759"/>
<evidence type="ECO:0000256" key="6">
    <source>
        <dbReference type="ARBA" id="ARBA00023136"/>
    </source>
</evidence>
<evidence type="ECO:0000256" key="4">
    <source>
        <dbReference type="ARBA" id="ARBA00022737"/>
    </source>
</evidence>
<dbReference type="GO" id="GO:0019755">
    <property type="term" value="P:one-carbon compound transport"/>
    <property type="evidence" value="ECO:0007669"/>
    <property type="project" value="UniProtKB-ARBA"/>
</dbReference>
<evidence type="ECO:0000313" key="10">
    <source>
        <dbReference type="Proteomes" id="UP000266841"/>
    </source>
</evidence>
<keyword evidence="3 7" id="KW-0812">Transmembrane</keyword>
<dbReference type="GO" id="GO:0012505">
    <property type="term" value="C:endomembrane system"/>
    <property type="evidence" value="ECO:0007669"/>
    <property type="project" value="UniProtKB-SubCell"/>
</dbReference>
<dbReference type="GO" id="GO:0016020">
    <property type="term" value="C:membrane"/>
    <property type="evidence" value="ECO:0007669"/>
    <property type="project" value="InterPro"/>
</dbReference>
<dbReference type="SUPFAM" id="SSF81338">
    <property type="entry name" value="Aquaporin-like"/>
    <property type="match status" value="1"/>
</dbReference>
<evidence type="ECO:0008006" key="11">
    <source>
        <dbReference type="Google" id="ProtNLM"/>
    </source>
</evidence>
<comment type="similarity">
    <text evidence="7">Belongs to the MIP/aquaporin (TC 1.A.8) family.</text>
</comment>
<evidence type="ECO:0000313" key="9">
    <source>
        <dbReference type="EMBL" id="EJK46256.1"/>
    </source>
</evidence>
<dbReference type="PRINTS" id="PR00783">
    <property type="entry name" value="MINTRINSICP"/>
</dbReference>
<organism evidence="9 10">
    <name type="scientific">Thalassiosira oceanica</name>
    <name type="common">Marine diatom</name>
    <dbReference type="NCBI Taxonomy" id="159749"/>
    <lineage>
        <taxon>Eukaryota</taxon>
        <taxon>Sar</taxon>
        <taxon>Stramenopiles</taxon>
        <taxon>Ochrophyta</taxon>
        <taxon>Bacillariophyta</taxon>
        <taxon>Coscinodiscophyceae</taxon>
        <taxon>Thalassiosirophycidae</taxon>
        <taxon>Thalassiosirales</taxon>
        <taxon>Thalassiosiraceae</taxon>
        <taxon>Thalassiosira</taxon>
    </lineage>
</organism>
<dbReference type="PANTHER" id="PTHR45665">
    <property type="entry name" value="AQUAPORIN-8"/>
    <property type="match status" value="1"/>
</dbReference>
<gene>
    <name evidence="9" type="ORF">THAOC_35084</name>
</gene>
<keyword evidence="6 8" id="KW-0472">Membrane</keyword>
<feature type="transmembrane region" description="Helical" evidence="8">
    <location>
        <begin position="136"/>
        <end position="157"/>
    </location>
</feature>
<evidence type="ECO:0000256" key="1">
    <source>
        <dbReference type="ARBA" id="ARBA00004127"/>
    </source>
</evidence>
<name>K0RB40_THAOC</name>
<feature type="transmembrane region" description="Helical" evidence="8">
    <location>
        <begin position="284"/>
        <end position="306"/>
    </location>
</feature>
<keyword evidence="4" id="KW-0677">Repeat</keyword>
<dbReference type="AlphaFoldDB" id="K0RB40"/>
<evidence type="ECO:0000256" key="8">
    <source>
        <dbReference type="SAM" id="Phobius"/>
    </source>
</evidence>
<dbReference type="Gene3D" id="1.20.1080.10">
    <property type="entry name" value="Glycerol uptake facilitator protein"/>
    <property type="match status" value="1"/>
</dbReference>
<dbReference type="InterPro" id="IPR000425">
    <property type="entry name" value="MIP"/>
</dbReference>
<keyword evidence="5 8" id="KW-1133">Transmembrane helix</keyword>
<protein>
    <recommendedName>
        <fullName evidence="11">Aquaporin</fullName>
    </recommendedName>
</protein>
<comment type="subcellular location">
    <subcellularLocation>
        <location evidence="1">Endomembrane system</location>
        <topology evidence="1">Multi-pass membrane protein</topology>
    </subcellularLocation>
</comment>
<dbReference type="InterPro" id="IPR023271">
    <property type="entry name" value="Aquaporin-like"/>
</dbReference>
<keyword evidence="10" id="KW-1185">Reference proteome</keyword>
<dbReference type="InterPro" id="IPR022357">
    <property type="entry name" value="MIP_CS"/>
</dbReference>
<accession>K0RB40</accession>
<evidence type="ECO:0000256" key="3">
    <source>
        <dbReference type="ARBA" id="ARBA00022692"/>
    </source>
</evidence>
<dbReference type="InterPro" id="IPR034294">
    <property type="entry name" value="Aquaporin_transptr"/>
</dbReference>
<dbReference type="GO" id="GO:0005737">
    <property type="term" value="C:cytoplasm"/>
    <property type="evidence" value="ECO:0007669"/>
    <property type="project" value="UniProtKB-ARBA"/>
</dbReference>
<dbReference type="Proteomes" id="UP000266841">
    <property type="component" value="Unassembled WGS sequence"/>
</dbReference>
<dbReference type="GO" id="GO:0015250">
    <property type="term" value="F:water channel activity"/>
    <property type="evidence" value="ECO:0007669"/>
    <property type="project" value="UniProtKB-ARBA"/>
</dbReference>
<feature type="transmembrane region" description="Helical" evidence="8">
    <location>
        <begin position="243"/>
        <end position="264"/>
    </location>
</feature>
<reference evidence="9 10" key="1">
    <citation type="journal article" date="2012" name="Genome Biol.">
        <title>Genome and low-iron response of an oceanic diatom adapted to chronic iron limitation.</title>
        <authorList>
            <person name="Lommer M."/>
            <person name="Specht M."/>
            <person name="Roy A.S."/>
            <person name="Kraemer L."/>
            <person name="Andreson R."/>
            <person name="Gutowska M.A."/>
            <person name="Wolf J."/>
            <person name="Bergner S.V."/>
            <person name="Schilhabel M.B."/>
            <person name="Klostermeier U.C."/>
            <person name="Beiko R.G."/>
            <person name="Rosenstiel P."/>
            <person name="Hippler M."/>
            <person name="Laroche J."/>
        </authorList>
    </citation>
    <scope>NUCLEOTIDE SEQUENCE [LARGE SCALE GENOMIC DNA]</scope>
    <source>
        <strain evidence="9 10">CCMP1005</strain>
    </source>
</reference>
<dbReference type="EMBL" id="AGNL01047868">
    <property type="protein sequence ID" value="EJK46256.1"/>
    <property type="molecule type" value="Genomic_DNA"/>
</dbReference>
<evidence type="ECO:0000256" key="5">
    <source>
        <dbReference type="ARBA" id="ARBA00022989"/>
    </source>
</evidence>
<dbReference type="PANTHER" id="PTHR45665:SF9">
    <property type="entry name" value="AQUAPORIN-8"/>
    <property type="match status" value="1"/>
</dbReference>
<evidence type="ECO:0000256" key="7">
    <source>
        <dbReference type="RuleBase" id="RU000477"/>
    </source>
</evidence>
<dbReference type="Pfam" id="PF00230">
    <property type="entry name" value="MIP"/>
    <property type="match status" value="1"/>
</dbReference>
<keyword evidence="2 7" id="KW-0813">Transport</keyword>
<feature type="transmembrane region" description="Helical" evidence="8">
    <location>
        <begin position="213"/>
        <end position="231"/>
    </location>
</feature>
<evidence type="ECO:0000256" key="2">
    <source>
        <dbReference type="ARBA" id="ARBA00022448"/>
    </source>
</evidence>